<proteinExistence type="predicted"/>
<accession>A0A2P5CFG1</accession>
<sequence>MAWAHDGARRRFGRDRAIVVGNLEVRPQGWQTWLMVMKIKGAWVGGIKKTIRIGIDFGR</sequence>
<comment type="caution">
    <text evidence="1">The sequence shown here is derived from an EMBL/GenBank/DDBJ whole genome shotgun (WGS) entry which is preliminary data.</text>
</comment>
<keyword evidence="2" id="KW-1185">Reference proteome</keyword>
<dbReference type="Proteomes" id="UP000237000">
    <property type="component" value="Unassembled WGS sequence"/>
</dbReference>
<dbReference type="EMBL" id="JXTC01000371">
    <property type="protein sequence ID" value="PON59744.1"/>
    <property type="molecule type" value="Genomic_DNA"/>
</dbReference>
<evidence type="ECO:0000313" key="1">
    <source>
        <dbReference type="EMBL" id="PON59744.1"/>
    </source>
</evidence>
<reference evidence="2" key="1">
    <citation type="submission" date="2016-06" db="EMBL/GenBank/DDBJ databases">
        <title>Parallel loss of symbiosis genes in relatives of nitrogen-fixing non-legume Parasponia.</title>
        <authorList>
            <person name="Van Velzen R."/>
            <person name="Holmer R."/>
            <person name="Bu F."/>
            <person name="Rutten L."/>
            <person name="Van Zeijl A."/>
            <person name="Liu W."/>
            <person name="Santuari L."/>
            <person name="Cao Q."/>
            <person name="Sharma T."/>
            <person name="Shen D."/>
            <person name="Roswanjaya Y."/>
            <person name="Wardhani T."/>
            <person name="Kalhor M.S."/>
            <person name="Jansen J."/>
            <person name="Van den Hoogen J."/>
            <person name="Gungor B."/>
            <person name="Hartog M."/>
            <person name="Hontelez J."/>
            <person name="Verver J."/>
            <person name="Yang W.-C."/>
            <person name="Schijlen E."/>
            <person name="Repin R."/>
            <person name="Schilthuizen M."/>
            <person name="Schranz E."/>
            <person name="Heidstra R."/>
            <person name="Miyata K."/>
            <person name="Fedorova E."/>
            <person name="Kohlen W."/>
            <person name="Bisseling T."/>
            <person name="Smit S."/>
            <person name="Geurts R."/>
        </authorList>
    </citation>
    <scope>NUCLEOTIDE SEQUENCE [LARGE SCALE GENOMIC DNA]</scope>
    <source>
        <strain evidence="2">cv. RG33-2</strain>
    </source>
</reference>
<name>A0A2P5CFG1_TREOI</name>
<evidence type="ECO:0000313" key="2">
    <source>
        <dbReference type="Proteomes" id="UP000237000"/>
    </source>
</evidence>
<protein>
    <submittedName>
        <fullName evidence="1">Uncharacterized protein</fullName>
    </submittedName>
</protein>
<dbReference type="AlphaFoldDB" id="A0A2P5CFG1"/>
<dbReference type="OrthoDB" id="10336579at2759"/>
<organism evidence="1 2">
    <name type="scientific">Trema orientale</name>
    <name type="common">Charcoal tree</name>
    <name type="synonym">Celtis orientalis</name>
    <dbReference type="NCBI Taxonomy" id="63057"/>
    <lineage>
        <taxon>Eukaryota</taxon>
        <taxon>Viridiplantae</taxon>
        <taxon>Streptophyta</taxon>
        <taxon>Embryophyta</taxon>
        <taxon>Tracheophyta</taxon>
        <taxon>Spermatophyta</taxon>
        <taxon>Magnoliopsida</taxon>
        <taxon>eudicotyledons</taxon>
        <taxon>Gunneridae</taxon>
        <taxon>Pentapetalae</taxon>
        <taxon>rosids</taxon>
        <taxon>fabids</taxon>
        <taxon>Rosales</taxon>
        <taxon>Cannabaceae</taxon>
        <taxon>Trema</taxon>
    </lineage>
</organism>
<dbReference type="InParanoid" id="A0A2P5CFG1"/>
<gene>
    <name evidence="1" type="ORF">TorRG33x02_286860</name>
</gene>